<gene>
    <name evidence="2" type="ORF">EV192_103133</name>
</gene>
<dbReference type="Gene3D" id="3.40.50.150">
    <property type="entry name" value="Vaccinia Virus protein VP39"/>
    <property type="match status" value="1"/>
</dbReference>
<comment type="caution">
    <text evidence="2">The sequence shown here is derived from an EMBL/GenBank/DDBJ whole genome shotgun (WGS) entry which is preliminary data.</text>
</comment>
<dbReference type="AlphaFoldDB" id="A0A4R2JTF3"/>
<accession>A0A4R2JTF3</accession>
<dbReference type="SUPFAM" id="SSF53335">
    <property type="entry name" value="S-adenosyl-L-methionine-dependent methyltransferases"/>
    <property type="match status" value="1"/>
</dbReference>
<dbReference type="InterPro" id="IPR029063">
    <property type="entry name" value="SAM-dependent_MTases_sf"/>
</dbReference>
<keyword evidence="2" id="KW-0808">Transferase</keyword>
<evidence type="ECO:0000259" key="1">
    <source>
        <dbReference type="Pfam" id="PF01170"/>
    </source>
</evidence>
<dbReference type="GO" id="GO:0008168">
    <property type="term" value="F:methyltransferase activity"/>
    <property type="evidence" value="ECO:0007669"/>
    <property type="project" value="UniProtKB-KW"/>
</dbReference>
<evidence type="ECO:0000313" key="2">
    <source>
        <dbReference type="EMBL" id="TCO60558.1"/>
    </source>
</evidence>
<feature type="domain" description="Ribosomal RNA large subunit methyltransferase K/L-like methyltransferase" evidence="1">
    <location>
        <begin position="147"/>
        <end position="271"/>
    </location>
</feature>
<name>A0A4R2JTF3_9PSEU</name>
<organism evidence="2 3">
    <name type="scientific">Actinocrispum wychmicini</name>
    <dbReference type="NCBI Taxonomy" id="1213861"/>
    <lineage>
        <taxon>Bacteria</taxon>
        <taxon>Bacillati</taxon>
        <taxon>Actinomycetota</taxon>
        <taxon>Actinomycetes</taxon>
        <taxon>Pseudonocardiales</taxon>
        <taxon>Pseudonocardiaceae</taxon>
        <taxon>Actinocrispum</taxon>
    </lineage>
</organism>
<protein>
    <submittedName>
        <fullName evidence="2">Putative RNA methylase family UPF0020</fullName>
    </submittedName>
</protein>
<dbReference type="Proteomes" id="UP000295680">
    <property type="component" value="Unassembled WGS sequence"/>
</dbReference>
<dbReference type="EMBL" id="SLWS01000003">
    <property type="protein sequence ID" value="TCO60558.1"/>
    <property type="molecule type" value="Genomic_DNA"/>
</dbReference>
<keyword evidence="2" id="KW-0489">Methyltransferase</keyword>
<dbReference type="Pfam" id="PF01170">
    <property type="entry name" value="UPF0020"/>
    <property type="match status" value="1"/>
</dbReference>
<proteinExistence type="predicted"/>
<keyword evidence="3" id="KW-1185">Reference proteome</keyword>
<dbReference type="GO" id="GO:0032259">
    <property type="term" value="P:methylation"/>
    <property type="evidence" value="ECO:0007669"/>
    <property type="project" value="UniProtKB-KW"/>
</dbReference>
<evidence type="ECO:0000313" key="3">
    <source>
        <dbReference type="Proteomes" id="UP000295680"/>
    </source>
</evidence>
<reference evidence="2 3" key="1">
    <citation type="submission" date="2019-03" db="EMBL/GenBank/DDBJ databases">
        <title>Genomic Encyclopedia of Type Strains, Phase IV (KMG-IV): sequencing the most valuable type-strain genomes for metagenomic binning, comparative biology and taxonomic classification.</title>
        <authorList>
            <person name="Goeker M."/>
        </authorList>
    </citation>
    <scope>NUCLEOTIDE SEQUENCE [LARGE SCALE GENOMIC DNA]</scope>
    <source>
        <strain evidence="2 3">DSM 45934</strain>
    </source>
</reference>
<sequence>MTRVYDVYMPEYAVLISPSTNRVYTDTAQQMMRGEIQVFAGTLLDGQVHDLTEITLGGVPYLRMRADDLSDEDIAALSNLSSVYALFEMQGELLKPLRLNPLDRFSSDLLTILKYSGKTNEQFTKLLLNVTAVSTDSPKDFLRRPLRVLDPMCGRGTTLNQATMYGFDSYGVDLDGKDFEAYSTFIRTWLKNKRLKHTAQTVPMRRNRENLGKRLEISFGATKEEYKAGEVRTIDYVHADTLRAKEIFGRETFDIVVTDTPYGVQHGSTRESGLSRSPLALLESAVPVWTQLIRPGGALGLSWNTYVGGRDAIAEILRDNGLQVLETEAYLGFQHRVDQAIVRDLMVARKG</sequence>
<dbReference type="InterPro" id="IPR000241">
    <property type="entry name" value="RlmKL-like_Mtase"/>
</dbReference>